<keyword evidence="4" id="KW-0964">Secreted</keyword>
<dbReference type="InterPro" id="IPR011050">
    <property type="entry name" value="Pectin_lyase_fold/virulence"/>
</dbReference>
<keyword evidence="5" id="KW-0732">Signal</keyword>
<evidence type="ECO:0000256" key="2">
    <source>
        <dbReference type="ARBA" id="ARBA00004442"/>
    </source>
</evidence>
<dbReference type="NCBIfam" id="TIGR01376">
    <property type="entry name" value="POMP_repeat"/>
    <property type="match status" value="3"/>
</dbReference>
<evidence type="ECO:0000313" key="9">
    <source>
        <dbReference type="Proteomes" id="UP000783037"/>
    </source>
</evidence>
<sequence length="514" mass="55991">MRKKSLLIILLVAGILFSVSGVVAGDVDDVTLTSDANDTAISIDNNDFAVESDIDDMEVSSNAEDHPLEESSTENKDDGTFTALQLKVSNADAGSTINLYNDYKYNSGFKLTTGVFINKDITINGNGHSIDGMGQSRIFNINYGNGLKFNKVTLKNINFKNGNAKIYGGAILNFGELAVDHCTFTSNKAGTAGGAINSLGALTLKNSKFYKNTAGGDAGAVFSLTLKKGAGFYYQYFEGRNATEDQNIMFTLMQAVLEPGKDTISNCVFTENQAKGRGGGAVYAFSHIDINSCTFKSNKANESGGAVFANKNIVIKNSKFSYNTVKKRGGAVYFRCHSLTGHYNDGKWVSDINYYTCLIESSTFKRNVAKNGGAIYGFKYNDTDKKHGAKAVKCTFDENKAKKGRDVYGGTASKCKFLYYKLTLKKATIKKSAKKLVLKATLKKAKKAVKGKKVIFKFRGKYYKAKTNKKGVAKVIIKKSVLDTLKVSKKVTIKATYKAFSGKVIAKKKFKVVE</sequence>
<evidence type="ECO:0000256" key="5">
    <source>
        <dbReference type="ARBA" id="ARBA00022729"/>
    </source>
</evidence>
<dbReference type="PANTHER" id="PTHR11319:SF35">
    <property type="entry name" value="OUTER MEMBRANE PROTEIN PMPC-RELATED"/>
    <property type="match status" value="1"/>
</dbReference>
<dbReference type="GO" id="GO:0005576">
    <property type="term" value="C:extracellular region"/>
    <property type="evidence" value="ECO:0007669"/>
    <property type="project" value="UniProtKB-SubCell"/>
</dbReference>
<protein>
    <submittedName>
        <fullName evidence="8">Uncharacterized protein</fullName>
    </submittedName>
</protein>
<evidence type="ECO:0000256" key="1">
    <source>
        <dbReference type="ARBA" id="ARBA00004196"/>
    </source>
</evidence>
<evidence type="ECO:0000313" key="8">
    <source>
        <dbReference type="EMBL" id="MBE6500876.1"/>
    </source>
</evidence>
<comment type="subcellular location">
    <subcellularLocation>
        <location evidence="1">Cell envelope</location>
    </subcellularLocation>
    <subcellularLocation>
        <location evidence="2">Cell outer membrane</location>
    </subcellularLocation>
    <subcellularLocation>
        <location evidence="3">Secreted</location>
    </subcellularLocation>
</comment>
<dbReference type="PANTHER" id="PTHR11319">
    <property type="entry name" value="G PROTEIN-COUPLED RECEPTOR-RELATED"/>
    <property type="match status" value="1"/>
</dbReference>
<proteinExistence type="predicted"/>
<dbReference type="EMBL" id="SUTK01000001">
    <property type="protein sequence ID" value="MBE6500876.1"/>
    <property type="molecule type" value="Genomic_DNA"/>
</dbReference>
<gene>
    <name evidence="8" type="ORF">E7Z79_00345</name>
</gene>
<dbReference type="AlphaFoldDB" id="A0A8T3V5M1"/>
<dbReference type="Proteomes" id="UP000783037">
    <property type="component" value="Unassembled WGS sequence"/>
</dbReference>
<accession>A0A8T3V5M1</accession>
<keyword evidence="6" id="KW-0472">Membrane</keyword>
<dbReference type="RefSeq" id="WP_292751968.1">
    <property type="nucleotide sequence ID" value="NZ_SUTK01000001.1"/>
</dbReference>
<evidence type="ECO:0000256" key="7">
    <source>
        <dbReference type="ARBA" id="ARBA00023237"/>
    </source>
</evidence>
<keyword evidence="7" id="KW-0998">Cell outer membrane</keyword>
<evidence type="ECO:0000256" key="6">
    <source>
        <dbReference type="ARBA" id="ARBA00023136"/>
    </source>
</evidence>
<evidence type="ECO:0000256" key="4">
    <source>
        <dbReference type="ARBA" id="ARBA00022525"/>
    </source>
</evidence>
<comment type="caution">
    <text evidence="8">The sequence shown here is derived from an EMBL/GenBank/DDBJ whole genome shotgun (WGS) entry which is preliminary data.</text>
</comment>
<dbReference type="Pfam" id="PF02415">
    <property type="entry name" value="Chlam_PMP"/>
    <property type="match status" value="4"/>
</dbReference>
<name>A0A8T3V5M1_9EURY</name>
<reference evidence="8" key="1">
    <citation type="submission" date="2019-04" db="EMBL/GenBank/DDBJ databases">
        <title>Evolution of Biomass-Degrading Anaerobic Consortia Revealed by Metagenomics.</title>
        <authorList>
            <person name="Peng X."/>
        </authorList>
    </citation>
    <scope>NUCLEOTIDE SEQUENCE</scope>
    <source>
        <strain evidence="8">SIG18</strain>
    </source>
</reference>
<organism evidence="8 9">
    <name type="scientific">Methanobrevibacter thaueri</name>
    <dbReference type="NCBI Taxonomy" id="190975"/>
    <lineage>
        <taxon>Archaea</taxon>
        <taxon>Methanobacteriati</taxon>
        <taxon>Methanobacteriota</taxon>
        <taxon>Methanomada group</taxon>
        <taxon>Methanobacteria</taxon>
        <taxon>Methanobacteriales</taxon>
        <taxon>Methanobacteriaceae</taxon>
        <taxon>Methanobrevibacter</taxon>
    </lineage>
</organism>
<dbReference type="SUPFAM" id="SSF51126">
    <property type="entry name" value="Pectin lyase-like"/>
    <property type="match status" value="1"/>
</dbReference>
<dbReference type="InterPro" id="IPR003368">
    <property type="entry name" value="POMP_repeat"/>
</dbReference>
<evidence type="ECO:0000256" key="3">
    <source>
        <dbReference type="ARBA" id="ARBA00004613"/>
    </source>
</evidence>